<evidence type="ECO:0000313" key="7">
    <source>
        <dbReference type="Proteomes" id="UP000617145"/>
    </source>
</evidence>
<dbReference type="Pfam" id="PF13693">
    <property type="entry name" value="HTH_35"/>
    <property type="match status" value="1"/>
</dbReference>
<evidence type="ECO:0000256" key="3">
    <source>
        <dbReference type="ARBA" id="ARBA00023125"/>
    </source>
</evidence>
<dbReference type="Proteomes" id="UP000617145">
    <property type="component" value="Unassembled WGS sequence"/>
</dbReference>
<comment type="caution">
    <text evidence="6">The sequence shown here is derived from an EMBL/GenBank/DDBJ whole genome shotgun (WGS) entry which is preliminary data.</text>
</comment>
<sequence>MEFLNWMESPAFLLSQNQEIAPMRTPTKEDLDAHERLKAELRIRGTSLAQISRELGVSDSALTLVGKRMCRSKRIEKAIARAMGMPPEELFPACEEEGTTMT</sequence>
<proteinExistence type="inferred from homology"/>
<comment type="similarity">
    <text evidence="1">Belongs to the ner transcriptional regulatory family.</text>
</comment>
<keyword evidence="3" id="KW-0238">DNA-binding</keyword>
<dbReference type="SUPFAM" id="SSF47413">
    <property type="entry name" value="lambda repressor-like DNA-binding domains"/>
    <property type="match status" value="1"/>
</dbReference>
<evidence type="ECO:0000256" key="4">
    <source>
        <dbReference type="ARBA" id="ARBA00023163"/>
    </source>
</evidence>
<reference evidence="6" key="1">
    <citation type="journal article" date="2014" name="Int. J. Syst. Evol. Microbiol.">
        <title>Complete genome sequence of Corynebacterium casei LMG S-19264T (=DSM 44701T), isolated from a smear-ripened cheese.</title>
        <authorList>
            <consortium name="US DOE Joint Genome Institute (JGI-PGF)"/>
            <person name="Walter F."/>
            <person name="Albersmeier A."/>
            <person name="Kalinowski J."/>
            <person name="Ruckert C."/>
        </authorList>
    </citation>
    <scope>NUCLEOTIDE SEQUENCE</scope>
    <source>
        <strain evidence="6">CGMCC 1.15762</strain>
    </source>
</reference>
<evidence type="ECO:0000256" key="2">
    <source>
        <dbReference type="ARBA" id="ARBA00023015"/>
    </source>
</evidence>
<name>A0A8J2ZIH1_9RHOB</name>
<evidence type="ECO:0000256" key="1">
    <source>
        <dbReference type="ARBA" id="ARBA00006157"/>
    </source>
</evidence>
<dbReference type="RefSeq" id="WP_229673002.1">
    <property type="nucleotide sequence ID" value="NZ_BMJV01000002.1"/>
</dbReference>
<protein>
    <recommendedName>
        <fullName evidence="5">Ner winged helix-turn-helix DNA-binding domain-containing protein</fullName>
    </recommendedName>
</protein>
<dbReference type="EMBL" id="BMJV01000002">
    <property type="protein sequence ID" value="GGG69009.1"/>
    <property type="molecule type" value="Genomic_DNA"/>
</dbReference>
<dbReference type="CDD" id="cd00093">
    <property type="entry name" value="HTH_XRE"/>
    <property type="match status" value="1"/>
</dbReference>
<keyword evidence="2" id="KW-0805">Transcription regulation</keyword>
<keyword evidence="4" id="KW-0804">Transcription</keyword>
<reference evidence="6" key="2">
    <citation type="submission" date="2020-09" db="EMBL/GenBank/DDBJ databases">
        <authorList>
            <person name="Sun Q."/>
            <person name="Zhou Y."/>
        </authorList>
    </citation>
    <scope>NUCLEOTIDE SEQUENCE</scope>
    <source>
        <strain evidence="6">CGMCC 1.15762</strain>
    </source>
</reference>
<dbReference type="InterPro" id="IPR001387">
    <property type="entry name" value="Cro/C1-type_HTH"/>
</dbReference>
<dbReference type="Gene3D" id="1.10.260.40">
    <property type="entry name" value="lambda repressor-like DNA-binding domains"/>
    <property type="match status" value="1"/>
</dbReference>
<dbReference type="InterPro" id="IPR038722">
    <property type="entry name" value="Ner_HTH_dom"/>
</dbReference>
<gene>
    <name evidence="6" type="ORF">GCM10011415_15410</name>
</gene>
<dbReference type="GO" id="GO:0003677">
    <property type="term" value="F:DNA binding"/>
    <property type="evidence" value="ECO:0007669"/>
    <property type="project" value="UniProtKB-KW"/>
</dbReference>
<feature type="domain" description="Ner winged helix-turn-helix DNA-binding" evidence="5">
    <location>
        <begin position="35"/>
        <end position="92"/>
    </location>
</feature>
<dbReference type="InterPro" id="IPR010982">
    <property type="entry name" value="Lambda_DNA-bd_dom_sf"/>
</dbReference>
<dbReference type="AlphaFoldDB" id="A0A8J2ZIH1"/>
<organism evidence="6 7">
    <name type="scientific">Salipiger pallidus</name>
    <dbReference type="NCBI Taxonomy" id="1775170"/>
    <lineage>
        <taxon>Bacteria</taxon>
        <taxon>Pseudomonadati</taxon>
        <taxon>Pseudomonadota</taxon>
        <taxon>Alphaproteobacteria</taxon>
        <taxon>Rhodobacterales</taxon>
        <taxon>Roseobacteraceae</taxon>
        <taxon>Salipiger</taxon>
    </lineage>
</organism>
<accession>A0A8J2ZIH1</accession>
<keyword evidence="7" id="KW-1185">Reference proteome</keyword>
<evidence type="ECO:0000313" key="6">
    <source>
        <dbReference type="EMBL" id="GGG69009.1"/>
    </source>
</evidence>
<evidence type="ECO:0000259" key="5">
    <source>
        <dbReference type="Pfam" id="PF13693"/>
    </source>
</evidence>